<comment type="catalytic activity">
    <reaction evidence="7">
        <text>an N(4)-(oligosaccharide-(1-&gt;3)-[oligosaccharide-(1-&gt;6)]-beta-D-Man-(1-&gt;4)-beta-D-GlcNAc-(1-&gt;4)-alpha-D-GlcNAc)-L-asparaginyl-[protein] + H2O = an oligosaccharide-(1-&gt;3)-[oligosaccharide-(1-&gt;6)]-beta-D-Man-(1-&gt;4)-D-GlcNAc + N(4)-(N-acetyl-beta-D-glucosaminyl)-L-asparaginyl-[protein]</text>
        <dbReference type="Rhea" id="RHEA:73067"/>
        <dbReference type="Rhea" id="RHEA-COMP:12603"/>
        <dbReference type="Rhea" id="RHEA-COMP:18176"/>
        <dbReference type="ChEBI" id="CHEBI:15377"/>
        <dbReference type="ChEBI" id="CHEBI:132248"/>
        <dbReference type="ChEBI" id="CHEBI:192714"/>
        <dbReference type="ChEBI" id="CHEBI:192715"/>
        <dbReference type="EC" id="3.2.1.96"/>
    </reaction>
</comment>
<evidence type="ECO:0000256" key="8">
    <source>
        <dbReference type="ARBA" id="ARBA00054935"/>
    </source>
</evidence>
<evidence type="ECO:0000256" key="9">
    <source>
        <dbReference type="ARBA" id="ARBA00072457"/>
    </source>
</evidence>
<dbReference type="CDD" id="cd06547">
    <property type="entry name" value="GH85_ENGase"/>
    <property type="match status" value="1"/>
</dbReference>
<accession>A0A0N7ZCL3</accession>
<evidence type="ECO:0000256" key="2">
    <source>
        <dbReference type="ARBA" id="ARBA00007849"/>
    </source>
</evidence>
<evidence type="ECO:0000259" key="10">
    <source>
        <dbReference type="Pfam" id="PF03644"/>
    </source>
</evidence>
<feature type="domain" description="Cytosolic endo-beta-N-acetylglucosaminidase TIM barrel" evidence="10">
    <location>
        <begin position="65"/>
        <end position="355"/>
    </location>
</feature>
<dbReference type="GO" id="GO:0033925">
    <property type="term" value="F:mannosyl-glycoprotein endo-beta-N-acetylglucosaminidase activity"/>
    <property type="evidence" value="ECO:0007669"/>
    <property type="project" value="UniProtKB-EC"/>
</dbReference>
<keyword evidence="6" id="KW-0326">Glycosidase</keyword>
<keyword evidence="5" id="KW-0378">Hydrolase</keyword>
<dbReference type="FunFam" id="3.20.20.80:FF:000043">
    <property type="entry name" value="cytosolic endo-beta-N-acetylglucosaminidase"/>
    <property type="match status" value="1"/>
</dbReference>
<comment type="function">
    <text evidence="8">Endoglycosidase that releases N-glycans from glycoproteins by cleaving the beta-1,4-glycosidic bond in the N,N'-diacetylchitobiose core. Involved in the processing of free oligosaccharides in the cytosol.</text>
</comment>
<dbReference type="Gene3D" id="2.60.120.260">
    <property type="entry name" value="Galactose-binding domain-like"/>
    <property type="match status" value="1"/>
</dbReference>
<evidence type="ECO:0000256" key="7">
    <source>
        <dbReference type="ARBA" id="ARBA00034414"/>
    </source>
</evidence>
<organism evidence="11">
    <name type="scientific">Scylla olivacea</name>
    <name type="common">Orange mud crab</name>
    <name type="synonym">Cancer olivacea</name>
    <dbReference type="NCBI Taxonomy" id="85551"/>
    <lineage>
        <taxon>Eukaryota</taxon>
        <taxon>Metazoa</taxon>
        <taxon>Ecdysozoa</taxon>
        <taxon>Arthropoda</taxon>
        <taxon>Crustacea</taxon>
        <taxon>Multicrustacea</taxon>
        <taxon>Malacostraca</taxon>
        <taxon>Eumalacostraca</taxon>
        <taxon>Eucarida</taxon>
        <taxon>Decapoda</taxon>
        <taxon>Pleocyemata</taxon>
        <taxon>Brachyura</taxon>
        <taxon>Eubrachyura</taxon>
        <taxon>Portunoidea</taxon>
        <taxon>Portunidae</taxon>
        <taxon>Portuninae</taxon>
        <taxon>Scylla</taxon>
    </lineage>
</organism>
<dbReference type="InterPro" id="IPR005201">
    <property type="entry name" value="TIM_ENGase"/>
</dbReference>
<dbReference type="Gene3D" id="3.20.20.80">
    <property type="entry name" value="Glycosidases"/>
    <property type="match status" value="1"/>
</dbReference>
<evidence type="ECO:0000256" key="6">
    <source>
        <dbReference type="ARBA" id="ARBA00023295"/>
    </source>
</evidence>
<dbReference type="EC" id="3.2.1.96" evidence="3"/>
<keyword evidence="4" id="KW-0963">Cytoplasm</keyword>
<dbReference type="PANTHER" id="PTHR13246">
    <property type="entry name" value="ENDO BETA N-ACETYLGLUCOSAMINIDASE"/>
    <property type="match status" value="1"/>
</dbReference>
<evidence type="ECO:0000256" key="4">
    <source>
        <dbReference type="ARBA" id="ARBA00022490"/>
    </source>
</evidence>
<dbReference type="PANTHER" id="PTHR13246:SF1">
    <property type="entry name" value="CYTOSOLIC ENDO-BETA-N-ACETYLGLUCOSAMINIDASE"/>
    <property type="match status" value="1"/>
</dbReference>
<comment type="similarity">
    <text evidence="2">Belongs to the glycosyl hydrolase 85 family.</text>
</comment>
<evidence type="ECO:0000313" key="11">
    <source>
        <dbReference type="EMBL" id="JAI64768.1"/>
    </source>
</evidence>
<sequence>MALPLKLFKGSSEEVKALSYWLELMAWRKPAMGIDGGVGQARKLRARPASSHPRTLVCHDMKGGYLDDRFVFGTNNKDAYRFYHWSGVDTFVYFSHHLVTIPPLGWINAAHLHGVTVLGTFITEWEAGSAVCKKLLASEETVALAVRQLVCIANHYGFEGWLINIENEVPIEKIPLMLKFVEDLTKAMRKRETDKETENAGEDKVKEDNDNCHRVIWYDSVTENGELKWQNALNSQNYAFFDACDGIFLNYTWTEDHLDCSRKAAGGRHRDVFVGLDIFGRNFYAGGKYDTWKALEVVRKHDLSAAIFAPGWTHETQPDFMEAERHLWGSLAPFLTHRGIQDLPFTTSFCQGSGEYFFCKGKMEREGPWHNLSLQHLQPLWSQEGEEEGSGCLSLVTQEAYNGGGCLGITTHSPTTFRLMVCDLEWTRPLRVTVAYKWSSQPTALTFLCHLSRSSSSLKQKILEFICEKDKEDKTDEDACVGEEVIECPLEVSHVENGWNIRRFTACEVPGHRMTLMTLRLGGAAELRLGHLDMMLEAEAV</sequence>
<dbReference type="AlphaFoldDB" id="A0A0N7ZCL3"/>
<dbReference type="InterPro" id="IPR032979">
    <property type="entry name" value="ENGase"/>
</dbReference>
<reference evidence="11" key="1">
    <citation type="submission" date="2015-09" db="EMBL/GenBank/DDBJ databases">
        <title>Scylla olivacea transcriptome.</title>
        <authorList>
            <person name="Ikhwanuddin M."/>
        </authorList>
    </citation>
    <scope>NUCLEOTIDE SEQUENCE</scope>
</reference>
<dbReference type="Pfam" id="PF03644">
    <property type="entry name" value="Glyco_hydro_85"/>
    <property type="match status" value="1"/>
</dbReference>
<evidence type="ECO:0000256" key="5">
    <source>
        <dbReference type="ARBA" id="ARBA00022801"/>
    </source>
</evidence>
<proteinExistence type="inferred from homology"/>
<dbReference type="EMBL" id="GDRN01064849">
    <property type="protein sequence ID" value="JAI64768.1"/>
    <property type="molecule type" value="Transcribed_RNA"/>
</dbReference>
<name>A0A0N7ZCL3_SCYOL</name>
<dbReference type="GO" id="GO:0005829">
    <property type="term" value="C:cytosol"/>
    <property type="evidence" value="ECO:0007669"/>
    <property type="project" value="UniProtKB-SubCell"/>
</dbReference>
<comment type="subcellular location">
    <subcellularLocation>
        <location evidence="1">Cytoplasm</location>
        <location evidence="1">Cytosol</location>
    </subcellularLocation>
</comment>
<evidence type="ECO:0000256" key="3">
    <source>
        <dbReference type="ARBA" id="ARBA00012566"/>
    </source>
</evidence>
<protein>
    <recommendedName>
        <fullName evidence="9">Cytosolic endo-beta-N-acetylglucosaminidase</fullName>
        <ecNumber evidence="3">3.2.1.96</ecNumber>
    </recommendedName>
</protein>
<evidence type="ECO:0000256" key="1">
    <source>
        <dbReference type="ARBA" id="ARBA00004514"/>
    </source>
</evidence>